<evidence type="ECO:0000256" key="6">
    <source>
        <dbReference type="SAM" id="MobiDB-lite"/>
    </source>
</evidence>
<proteinExistence type="predicted"/>
<dbReference type="SUPFAM" id="SSF57667">
    <property type="entry name" value="beta-beta-alpha zinc fingers"/>
    <property type="match status" value="2"/>
</dbReference>
<dbReference type="InterPro" id="IPR013087">
    <property type="entry name" value="Znf_C2H2_type"/>
</dbReference>
<accession>A0AAE8MWG4</accession>
<dbReference type="Pfam" id="PF00096">
    <property type="entry name" value="zf-C2H2"/>
    <property type="match status" value="3"/>
</dbReference>
<feature type="region of interest" description="Disordered" evidence="6">
    <location>
        <begin position="405"/>
        <end position="431"/>
    </location>
</feature>
<feature type="compositionally biased region" description="Basic and acidic residues" evidence="6">
    <location>
        <begin position="1"/>
        <end position="11"/>
    </location>
</feature>
<evidence type="ECO:0000256" key="1">
    <source>
        <dbReference type="ARBA" id="ARBA00022723"/>
    </source>
</evidence>
<dbReference type="PANTHER" id="PTHR23235">
    <property type="entry name" value="KRUEPPEL-LIKE TRANSCRIPTION FACTOR"/>
    <property type="match status" value="1"/>
</dbReference>
<dbReference type="EMBL" id="ONZQ02000004">
    <property type="protein sequence ID" value="SPO00620.1"/>
    <property type="molecule type" value="Genomic_DNA"/>
</dbReference>
<evidence type="ECO:0000256" key="3">
    <source>
        <dbReference type="ARBA" id="ARBA00022771"/>
    </source>
</evidence>
<protein>
    <recommendedName>
        <fullName evidence="7">C2H2-type domain-containing protein</fullName>
    </recommendedName>
</protein>
<evidence type="ECO:0000256" key="5">
    <source>
        <dbReference type="PROSITE-ProRule" id="PRU00042"/>
    </source>
</evidence>
<evidence type="ECO:0000313" key="8">
    <source>
        <dbReference type="EMBL" id="SPO00620.1"/>
    </source>
</evidence>
<feature type="compositionally biased region" description="Polar residues" evidence="6">
    <location>
        <begin position="201"/>
        <end position="218"/>
    </location>
</feature>
<feature type="domain" description="C2H2-type" evidence="7">
    <location>
        <begin position="281"/>
        <end position="310"/>
    </location>
</feature>
<feature type="region of interest" description="Disordered" evidence="6">
    <location>
        <begin position="74"/>
        <end position="162"/>
    </location>
</feature>
<evidence type="ECO:0000313" key="9">
    <source>
        <dbReference type="Proteomes" id="UP001187682"/>
    </source>
</evidence>
<dbReference type="GO" id="GO:0008270">
    <property type="term" value="F:zinc ion binding"/>
    <property type="evidence" value="ECO:0007669"/>
    <property type="project" value="UniProtKB-KW"/>
</dbReference>
<dbReference type="InterPro" id="IPR036236">
    <property type="entry name" value="Znf_C2H2_sf"/>
</dbReference>
<feature type="domain" description="C2H2-type" evidence="7">
    <location>
        <begin position="251"/>
        <end position="280"/>
    </location>
</feature>
<feature type="compositionally biased region" description="Polar residues" evidence="6">
    <location>
        <begin position="232"/>
        <end position="241"/>
    </location>
</feature>
<name>A0AAE8MWG4_9PEZI</name>
<dbReference type="SMART" id="SM00355">
    <property type="entry name" value="ZnF_C2H2"/>
    <property type="match status" value="4"/>
</dbReference>
<feature type="compositionally biased region" description="Polar residues" evidence="6">
    <location>
        <begin position="416"/>
        <end position="426"/>
    </location>
</feature>
<dbReference type="PROSITE" id="PS50157">
    <property type="entry name" value="ZINC_FINGER_C2H2_2"/>
    <property type="match status" value="4"/>
</dbReference>
<keyword evidence="2" id="KW-0677">Repeat</keyword>
<dbReference type="GO" id="GO:0000981">
    <property type="term" value="F:DNA-binding transcription factor activity, RNA polymerase II-specific"/>
    <property type="evidence" value="ECO:0007669"/>
    <property type="project" value="UniProtKB-ARBA"/>
</dbReference>
<keyword evidence="9" id="KW-1185">Reference proteome</keyword>
<gene>
    <name evidence="8" type="ORF">DNG_03369</name>
</gene>
<dbReference type="PANTHER" id="PTHR23235:SF120">
    <property type="entry name" value="KRUPPEL-LIKE FACTOR 15"/>
    <property type="match status" value="1"/>
</dbReference>
<evidence type="ECO:0000259" key="7">
    <source>
        <dbReference type="PROSITE" id="PS50157"/>
    </source>
</evidence>
<evidence type="ECO:0000256" key="2">
    <source>
        <dbReference type="ARBA" id="ARBA00022737"/>
    </source>
</evidence>
<comment type="caution">
    <text evidence="8">The sequence shown here is derived from an EMBL/GenBank/DDBJ whole genome shotgun (WGS) entry which is preliminary data.</text>
</comment>
<dbReference type="AlphaFoldDB" id="A0AAE8MWG4"/>
<feature type="domain" description="C2H2-type" evidence="7">
    <location>
        <begin position="339"/>
        <end position="369"/>
    </location>
</feature>
<reference evidence="8" key="1">
    <citation type="submission" date="2018-03" db="EMBL/GenBank/DDBJ databases">
        <authorList>
            <person name="Guldener U."/>
        </authorList>
    </citation>
    <scope>NUCLEOTIDE SEQUENCE</scope>
</reference>
<dbReference type="FunFam" id="3.30.160.60:FF:000125">
    <property type="entry name" value="Putative zinc finger protein 143"/>
    <property type="match status" value="2"/>
</dbReference>
<sequence length="480" mass="53709">MDPMMHYDSRPIDQAPPQHQHQRAPVQQQQQQQQQQQHQYLASNYSVAPIASLAPSHFGSHNHFPFNGYAAPSAPPRETYSPPSRPPMPYSERHHNAVMPPLDDRSRILAPPSVDMRSPFGEQGQGQSPSSRSDSQTRTLTVPDGELPKVPRTITSNATVNPEDEVTFSTHVDTLMRVIQVKKETSEMVKAAEERIKRTSENLSSPEVGYSTHSSTFQQEHDLTTDEEQAGSPDSFQSNGSKRTRANGKKYICEFPGCLKDFGQKTHLDIHRRTHTGERPYTCDFQGCGQTFTQLGNLRTHRRRHTGDRPYECAVCGKTFAQRGNVRAHQVVHRKVKPFVCKLENCGKNFTQRGNLKVHHNKYHTDAIAQLTQKFATAKVPSDVSEAERELWEYLATTYKNSNKGIKGRGKDTRSGVFQSPKSATLSPYPVDSPPTAMHYSDAHHMSHAPVMIGAHMGGGIEDTADYGSRAWISGGARYE</sequence>
<keyword evidence="3 5" id="KW-0863">Zinc-finger</keyword>
<feature type="domain" description="C2H2-type" evidence="7">
    <location>
        <begin position="311"/>
        <end position="338"/>
    </location>
</feature>
<dbReference type="Proteomes" id="UP001187682">
    <property type="component" value="Unassembled WGS sequence"/>
</dbReference>
<feature type="region of interest" description="Disordered" evidence="6">
    <location>
        <begin position="196"/>
        <end position="243"/>
    </location>
</feature>
<keyword evidence="1" id="KW-0479">Metal-binding</keyword>
<keyword evidence="4" id="KW-0862">Zinc</keyword>
<feature type="compositionally biased region" description="Polar residues" evidence="6">
    <location>
        <begin position="125"/>
        <end position="140"/>
    </location>
</feature>
<feature type="compositionally biased region" description="Low complexity" evidence="6">
    <location>
        <begin position="15"/>
        <end position="39"/>
    </location>
</feature>
<dbReference type="FunFam" id="3.30.160.60:FF:000358">
    <property type="entry name" value="zinc finger protein 24"/>
    <property type="match status" value="1"/>
</dbReference>
<organism evidence="8 9">
    <name type="scientific">Cephalotrichum gorgonifer</name>
    <dbReference type="NCBI Taxonomy" id="2041049"/>
    <lineage>
        <taxon>Eukaryota</taxon>
        <taxon>Fungi</taxon>
        <taxon>Dikarya</taxon>
        <taxon>Ascomycota</taxon>
        <taxon>Pezizomycotina</taxon>
        <taxon>Sordariomycetes</taxon>
        <taxon>Hypocreomycetidae</taxon>
        <taxon>Microascales</taxon>
        <taxon>Microascaceae</taxon>
        <taxon>Cephalotrichum</taxon>
    </lineage>
</organism>
<feature type="region of interest" description="Disordered" evidence="6">
    <location>
        <begin position="1"/>
        <end position="41"/>
    </location>
</feature>
<dbReference type="PROSITE" id="PS00028">
    <property type="entry name" value="ZINC_FINGER_C2H2_1"/>
    <property type="match status" value="4"/>
</dbReference>
<dbReference type="Gene3D" id="3.30.160.60">
    <property type="entry name" value="Classic Zinc Finger"/>
    <property type="match status" value="4"/>
</dbReference>
<dbReference type="GO" id="GO:0000978">
    <property type="term" value="F:RNA polymerase II cis-regulatory region sequence-specific DNA binding"/>
    <property type="evidence" value="ECO:0007669"/>
    <property type="project" value="TreeGrafter"/>
</dbReference>
<evidence type="ECO:0000256" key="4">
    <source>
        <dbReference type="ARBA" id="ARBA00022833"/>
    </source>
</evidence>